<gene>
    <name evidence="2" type="ORF">JMJ35_001259</name>
</gene>
<accession>A0AA39UEK5</accession>
<protein>
    <submittedName>
        <fullName evidence="2">Uncharacterized protein</fullName>
    </submittedName>
</protein>
<feature type="compositionally biased region" description="Basic and acidic residues" evidence="1">
    <location>
        <begin position="217"/>
        <end position="234"/>
    </location>
</feature>
<comment type="caution">
    <text evidence="2">The sequence shown here is derived from an EMBL/GenBank/DDBJ whole genome shotgun (WGS) entry which is preliminary data.</text>
</comment>
<reference evidence="2" key="1">
    <citation type="submission" date="2023-03" db="EMBL/GenBank/DDBJ databases">
        <title>Complete genome of Cladonia borealis.</title>
        <authorList>
            <person name="Park H."/>
        </authorList>
    </citation>
    <scope>NUCLEOTIDE SEQUENCE</scope>
    <source>
        <strain evidence="2">ANT050790</strain>
    </source>
</reference>
<keyword evidence="3" id="KW-1185">Reference proteome</keyword>
<feature type="compositionally biased region" description="Low complexity" evidence="1">
    <location>
        <begin position="235"/>
        <end position="245"/>
    </location>
</feature>
<feature type="region of interest" description="Disordered" evidence="1">
    <location>
        <begin position="148"/>
        <end position="259"/>
    </location>
</feature>
<dbReference type="Proteomes" id="UP001166286">
    <property type="component" value="Unassembled WGS sequence"/>
</dbReference>
<name>A0AA39UEK5_9LECA</name>
<evidence type="ECO:0000256" key="1">
    <source>
        <dbReference type="SAM" id="MobiDB-lite"/>
    </source>
</evidence>
<dbReference type="AlphaFoldDB" id="A0AA39UEK5"/>
<organism evidence="2 3">
    <name type="scientific">Cladonia borealis</name>
    <dbReference type="NCBI Taxonomy" id="184061"/>
    <lineage>
        <taxon>Eukaryota</taxon>
        <taxon>Fungi</taxon>
        <taxon>Dikarya</taxon>
        <taxon>Ascomycota</taxon>
        <taxon>Pezizomycotina</taxon>
        <taxon>Lecanoromycetes</taxon>
        <taxon>OSLEUM clade</taxon>
        <taxon>Lecanoromycetidae</taxon>
        <taxon>Lecanorales</taxon>
        <taxon>Lecanorineae</taxon>
        <taxon>Cladoniaceae</taxon>
        <taxon>Cladonia</taxon>
    </lineage>
</organism>
<sequence>MPTKSQRQRRRAREARAACLKSHVGQASKGQPTEAFTNLKCCNITDKSIFVEGLQNAGLDVVTRPCAKENDPNQVIIVLQSQDNPQQIVAALHRGKLEGRQIHINVINVGTKMGHEKGPLPKAKHIRRCVSNAFRVRAFKEDLARGSLESAVARQKARKNIEAPKVPTKKQKAKKDLTKEGEEAVEMGSSGSESDEHEGLAEETHKQAAGETQSDLGGERSQIEDTACEGDRSDSSGMTTSTHSSTPDDVLSALLASLN</sequence>
<evidence type="ECO:0000313" key="3">
    <source>
        <dbReference type="Proteomes" id="UP001166286"/>
    </source>
</evidence>
<feature type="compositionally biased region" description="Basic and acidic residues" evidence="1">
    <location>
        <begin position="197"/>
        <end position="208"/>
    </location>
</feature>
<evidence type="ECO:0000313" key="2">
    <source>
        <dbReference type="EMBL" id="KAK0516656.1"/>
    </source>
</evidence>
<proteinExistence type="predicted"/>
<dbReference type="EMBL" id="JAFEKC020000002">
    <property type="protein sequence ID" value="KAK0516656.1"/>
    <property type="molecule type" value="Genomic_DNA"/>
</dbReference>